<dbReference type="Proteomes" id="UP000032427">
    <property type="component" value="Plasmid pAWOD920"/>
</dbReference>
<evidence type="ECO:0000313" key="1">
    <source>
        <dbReference type="EMBL" id="CED57978.1"/>
    </source>
</evidence>
<name>A0A090K2M9_9GAMM</name>
<dbReference type="KEGG" id="awd:AWOD_p920_53"/>
<organism evidence="1 2">
    <name type="scientific">Aliivibrio wodanis</name>
    <dbReference type="NCBI Taxonomy" id="80852"/>
    <lineage>
        <taxon>Bacteria</taxon>
        <taxon>Pseudomonadati</taxon>
        <taxon>Pseudomonadota</taxon>
        <taxon>Gammaproteobacteria</taxon>
        <taxon>Vibrionales</taxon>
        <taxon>Vibrionaceae</taxon>
        <taxon>Aliivibrio</taxon>
    </lineage>
</organism>
<dbReference type="OrthoDB" id="9919259at2"/>
<keyword evidence="2" id="KW-1185">Reference proteome</keyword>
<dbReference type="AlphaFoldDB" id="A0A090K2M9"/>
<evidence type="ECO:0000313" key="2">
    <source>
        <dbReference type="Proteomes" id="UP000032427"/>
    </source>
</evidence>
<keyword evidence="1" id="KW-0614">Plasmid</keyword>
<geneLocation type="plasmid" evidence="1 2">
    <name>pAWOD920</name>
</geneLocation>
<protein>
    <submittedName>
        <fullName evidence="1">Uncharacterized protein</fullName>
    </submittedName>
</protein>
<sequence length="119" mass="13972">MDKQLIEKVHELWDLCGPIDCSESVENLEKEIIKFFDMIEPCRNWLSKRNKLKNIKRTPDSYTLKHEVEFSVKKWVPHSVFIFSAYLEGFNLSRSSLRSDIYVVATNIGAEKSNKYKQA</sequence>
<dbReference type="EMBL" id="LN554848">
    <property type="protein sequence ID" value="CED57978.1"/>
    <property type="molecule type" value="Genomic_DNA"/>
</dbReference>
<dbReference type="HOGENOM" id="CLU_2056400_0_0_6"/>
<reference evidence="2" key="1">
    <citation type="submission" date="2014-09" db="EMBL/GenBank/DDBJ databases">
        <authorList>
            <person name="Hjerde E."/>
        </authorList>
    </citation>
    <scope>NUCLEOTIDE SEQUENCE [LARGE SCALE GENOMIC DNA]</scope>
    <source>
        <strain evidence="2">06/09/139</strain>
        <plasmid evidence="2">pAWOD920</plasmid>
    </source>
</reference>
<accession>A0A090K2M9</accession>
<dbReference type="PATRIC" id="fig|80852.17.peg.4216"/>
<dbReference type="GeneID" id="28543623"/>
<gene>
    <name evidence="1" type="ORF">AWOD_p920_53</name>
</gene>
<proteinExistence type="predicted"/>